<evidence type="ECO:0000256" key="5">
    <source>
        <dbReference type="ARBA" id="ARBA00023242"/>
    </source>
</evidence>
<dbReference type="GO" id="GO:0051983">
    <property type="term" value="P:regulation of chromosome segregation"/>
    <property type="evidence" value="ECO:0007669"/>
    <property type="project" value="TreeGrafter"/>
</dbReference>
<name>A0AAV2MT95_KNICA</name>
<keyword evidence="5" id="KW-0539">Nucleus</keyword>
<evidence type="ECO:0000256" key="7">
    <source>
        <dbReference type="SAM" id="MobiDB-lite"/>
    </source>
</evidence>
<keyword evidence="2" id="KW-1017">Isopeptide bond</keyword>
<keyword evidence="3" id="KW-0597">Phosphoprotein</keyword>
<feature type="region of interest" description="Disordered" evidence="7">
    <location>
        <begin position="320"/>
        <end position="373"/>
    </location>
</feature>
<proteinExistence type="predicted"/>
<dbReference type="GO" id="GO:0005634">
    <property type="term" value="C:nucleus"/>
    <property type="evidence" value="ECO:0007669"/>
    <property type="project" value="UniProtKB-SubCell"/>
</dbReference>
<feature type="region of interest" description="Disordered" evidence="7">
    <location>
        <begin position="468"/>
        <end position="561"/>
    </location>
</feature>
<dbReference type="InterPro" id="IPR029334">
    <property type="entry name" value="PP1-bd"/>
</dbReference>
<dbReference type="PANTHER" id="PTHR21603:SF16">
    <property type="entry name" value="CELL DIVISION CYCLE-ASSOCIATED PROTEIN 2"/>
    <property type="match status" value="1"/>
</dbReference>
<dbReference type="AlphaFoldDB" id="A0AAV2MT95"/>
<evidence type="ECO:0000313" key="9">
    <source>
        <dbReference type="EMBL" id="CAL1616432.1"/>
    </source>
</evidence>
<dbReference type="GO" id="GO:0005694">
    <property type="term" value="C:chromosome"/>
    <property type="evidence" value="ECO:0007669"/>
    <property type="project" value="TreeGrafter"/>
</dbReference>
<evidence type="ECO:0000256" key="4">
    <source>
        <dbReference type="ARBA" id="ARBA00022843"/>
    </source>
</evidence>
<reference evidence="9 10" key="1">
    <citation type="submission" date="2024-04" db="EMBL/GenBank/DDBJ databases">
        <authorList>
            <person name="Waldvogel A.-M."/>
            <person name="Schoenle A."/>
        </authorList>
    </citation>
    <scope>NUCLEOTIDE SEQUENCE [LARGE SCALE GENOMIC DNA]</scope>
</reference>
<sequence>MQRQPQMHTASSKFHLMFVALTKNWLHDSSLTERVSPRYLCKMSTLNMNSTAPEEDQKDSSVLSDIQTPRNFAECTAADFGISVESFIPASVPSQNRKEKSRLAQLKMRRRSNIGVRGSPETNSLIRFIAQQRAKTPPAQATPELGKKSPFMPLVASTLRQKIACFQSLMGVEESEGAGGCITTRDDLSDGKNLQSGKENHPPSMTLPPNKKRRLGPTQGCGGEITENDHPPPNQLEEKPLLSDKIVEAPAQAVVISPPFPGGELSVSPDSQLWSPTDNQQEVVLELERIQQPLPDDTSIAAAMQPASHLHSPSISSLLEMKPSDSLSSPTVKKKKQVRFGEPLPPELFDKTLPPSTPLKKGGTPARILTPGDALKMRSLLKTPQRADSPCTYSPSTNLLFASPVLSMPRGQRIMTSEEDTEEMSGKIPFPMDEIELEAAIAEESLNAQPLKLDTAFNEDSLSLCVTECETKPVESGSPADSQPPEPEEEHSAQTDTEAAASGTRTRRGKATLDTAEATCSSGRKRKLPEESEPVKRSSRSAAKTASGKMKASAASRRWNKKVDRTLYGSREYASKNPSLSPITERLSMRLFRATEEHVEDTVPSQEPCPNISCKTKFVGVQRTRRRSGSKGTGRALKGRKVSVSNGRADAAVHDRSEASYAQQDETEELSIYASHTDGDARSDISAMDVFDTPTAENEESASPAIVEATTSFFQSDKLKRASVQVKPSPEKVSDEKMSSEVERRHGEQALSHQESALSRPDEHKAEVAAAAAASLPPWHEEFNFEDVFKPVPTRGQRSVRRSLRNQSNLDPSSSGGLAWLPHVSPESIKESRRRTRGRRLSATLHAPALEVTQP</sequence>
<keyword evidence="4" id="KW-0832">Ubl conjugation</keyword>
<evidence type="ECO:0000256" key="1">
    <source>
        <dbReference type="ARBA" id="ARBA00004123"/>
    </source>
</evidence>
<dbReference type="Proteomes" id="UP001497482">
    <property type="component" value="Chromosome 9"/>
</dbReference>
<accession>A0AAV2MT95</accession>
<feature type="region of interest" description="Disordered" evidence="7">
    <location>
        <begin position="176"/>
        <end position="238"/>
    </location>
</feature>
<dbReference type="Pfam" id="PF15276">
    <property type="entry name" value="PP1_bind"/>
    <property type="match status" value="1"/>
</dbReference>
<evidence type="ECO:0000256" key="2">
    <source>
        <dbReference type="ARBA" id="ARBA00022499"/>
    </source>
</evidence>
<dbReference type="GO" id="GO:0007088">
    <property type="term" value="P:regulation of mitotic nuclear division"/>
    <property type="evidence" value="ECO:0007669"/>
    <property type="project" value="TreeGrafter"/>
</dbReference>
<evidence type="ECO:0000256" key="6">
    <source>
        <dbReference type="ARBA" id="ARBA00023306"/>
    </source>
</evidence>
<protein>
    <recommendedName>
        <fullName evidence="8">PP1-binding domain-containing protein</fullName>
    </recommendedName>
</protein>
<feature type="region of interest" description="Disordered" evidence="7">
    <location>
        <begin position="620"/>
        <end position="667"/>
    </location>
</feature>
<organism evidence="9 10">
    <name type="scientific">Knipowitschia caucasica</name>
    <name type="common">Caucasian dwarf goby</name>
    <name type="synonym">Pomatoschistus caucasicus</name>
    <dbReference type="NCBI Taxonomy" id="637954"/>
    <lineage>
        <taxon>Eukaryota</taxon>
        <taxon>Metazoa</taxon>
        <taxon>Chordata</taxon>
        <taxon>Craniata</taxon>
        <taxon>Vertebrata</taxon>
        <taxon>Euteleostomi</taxon>
        <taxon>Actinopterygii</taxon>
        <taxon>Neopterygii</taxon>
        <taxon>Teleostei</taxon>
        <taxon>Neoteleostei</taxon>
        <taxon>Acanthomorphata</taxon>
        <taxon>Gobiaria</taxon>
        <taxon>Gobiiformes</taxon>
        <taxon>Gobioidei</taxon>
        <taxon>Gobiidae</taxon>
        <taxon>Gobiinae</taxon>
        <taxon>Knipowitschia</taxon>
    </lineage>
</organism>
<evidence type="ECO:0000259" key="8">
    <source>
        <dbReference type="Pfam" id="PF15276"/>
    </source>
</evidence>
<feature type="domain" description="PP1-binding" evidence="8">
    <location>
        <begin position="334"/>
        <end position="373"/>
    </location>
</feature>
<feature type="compositionally biased region" description="Basic and acidic residues" evidence="7">
    <location>
        <begin position="729"/>
        <end position="748"/>
    </location>
</feature>
<feature type="region of interest" description="Disordered" evidence="7">
    <location>
        <begin position="790"/>
        <end position="855"/>
    </location>
</feature>
<dbReference type="EMBL" id="OZ035831">
    <property type="protein sequence ID" value="CAL1616432.1"/>
    <property type="molecule type" value="Genomic_DNA"/>
</dbReference>
<evidence type="ECO:0000313" key="10">
    <source>
        <dbReference type="Proteomes" id="UP001497482"/>
    </source>
</evidence>
<evidence type="ECO:0000256" key="3">
    <source>
        <dbReference type="ARBA" id="ARBA00022553"/>
    </source>
</evidence>
<keyword evidence="6" id="KW-0131">Cell cycle</keyword>
<keyword evidence="10" id="KW-1185">Reference proteome</keyword>
<feature type="region of interest" description="Disordered" evidence="7">
    <location>
        <begin position="718"/>
        <end position="770"/>
    </location>
</feature>
<dbReference type="PANTHER" id="PTHR21603">
    <property type="entry name" value="ANTIGEN KI-67-LIKE PROTEIN"/>
    <property type="match status" value="1"/>
</dbReference>
<feature type="compositionally biased region" description="Polar residues" evidence="7">
    <location>
        <begin position="805"/>
        <end position="816"/>
    </location>
</feature>
<comment type="subcellular location">
    <subcellularLocation>
        <location evidence="1">Nucleus</location>
    </subcellularLocation>
</comment>
<gene>
    <name evidence="9" type="ORF">KC01_LOCUS42188</name>
</gene>